<feature type="domain" description="C2H2-type" evidence="7">
    <location>
        <begin position="1440"/>
        <end position="1463"/>
    </location>
</feature>
<keyword evidence="3 5" id="KW-0863">Zinc-finger</keyword>
<evidence type="ECO:0000256" key="4">
    <source>
        <dbReference type="ARBA" id="ARBA00022833"/>
    </source>
</evidence>
<reference evidence="8 9" key="1">
    <citation type="submission" date="2023-03" db="EMBL/GenBank/DDBJ databases">
        <title>High recombination rates correlate with genetic variation in Cardiocondyla obscurior ants.</title>
        <authorList>
            <person name="Errbii M."/>
        </authorList>
    </citation>
    <scope>NUCLEOTIDE SEQUENCE [LARGE SCALE GENOMIC DNA]</scope>
    <source>
        <strain evidence="8">Alpha-2009</strain>
        <tissue evidence="8">Whole body</tissue>
    </source>
</reference>
<protein>
    <recommendedName>
        <fullName evidence="7">C2H2-type domain-containing protein</fullName>
    </recommendedName>
</protein>
<proteinExistence type="predicted"/>
<dbReference type="InterPro" id="IPR013087">
    <property type="entry name" value="Znf_C2H2_type"/>
</dbReference>
<evidence type="ECO:0000259" key="7">
    <source>
        <dbReference type="PROSITE" id="PS50157"/>
    </source>
</evidence>
<keyword evidence="9" id="KW-1185">Reference proteome</keyword>
<dbReference type="GO" id="GO:0000977">
    <property type="term" value="F:RNA polymerase II transcription regulatory region sequence-specific DNA binding"/>
    <property type="evidence" value="ECO:0007669"/>
    <property type="project" value="TreeGrafter"/>
</dbReference>
<feature type="region of interest" description="Disordered" evidence="6">
    <location>
        <begin position="282"/>
        <end position="307"/>
    </location>
</feature>
<evidence type="ECO:0000256" key="2">
    <source>
        <dbReference type="ARBA" id="ARBA00022737"/>
    </source>
</evidence>
<feature type="domain" description="C2H2-type" evidence="7">
    <location>
        <begin position="68"/>
        <end position="91"/>
    </location>
</feature>
<dbReference type="GO" id="GO:0008270">
    <property type="term" value="F:zinc ion binding"/>
    <property type="evidence" value="ECO:0007669"/>
    <property type="project" value="UniProtKB-KW"/>
</dbReference>
<dbReference type="Proteomes" id="UP001430953">
    <property type="component" value="Unassembled WGS sequence"/>
</dbReference>
<keyword evidence="2" id="KW-0677">Repeat</keyword>
<dbReference type="InterPro" id="IPR036236">
    <property type="entry name" value="Znf_C2H2_sf"/>
</dbReference>
<sequence>MDIKKRLRSRSQLIGPKVYKNKRLDEKWGTEYHTAIQEIVFGRQCPPYVPAEPPMSMTEDNIESGPLYECKQCKDGFRFQSSFEEHNKRHSWILGLWCHRCFDTICTHQNKDKPTAKCYKCYKCLQEVTEKRAYLRAKSEHGRQKKGAVKVFYNQCQFIEHMKMHRLSSVNMADLILMPLPVGMSDSDWSSDFEILCEALMERAFLSRKHIIDWLKTHELEDNWWKLVNGKSNINLISEIVENYGGRQLFKTTLKKDIKSNSSVIHRSNNNSPNIEFIDNSLINQDTNSSTDTASDKGIEENEDNPCTSTDITFVDCGPTSLHLQPEISESYTHKEQETIQKTITCHATSTAGIINLNKNAFKDHHKIETNDNRSNKNLIIESSLNDMQQNKVQCVVNKTVENNSSITNITKWPSKSNFVKTVSPFSANHNRITKIDVHNFEKNYSTSKANNNSKVLTVHDSKNIAAIISQLPPDLLTNTKVLVIPQKLCNIISRNESEVNIKKDSSISTVDNDGIDSNTLTQKTSDSNVKKEETTKKVMIKDGKKYIIKCKNTNETSSSNLSIVKNPIKAVKQSPFESSILKTMILASNLKESKNTCVNQASLFNKNVSIAPLPSLPSLPSTSSLSIPPLVTSSKLSNNSVQSNDESHAKETQDVPKLQKAPPHLISIYPVQNYIFESISLINNDKGDLCMDVKIIERIARESFRDVCDVIVKYKREMFNEFYQMNSLELKERMAHLRNVSSEIKQVLNFIPSNVFKEKLRAVRVLQCILDECFKKYKNVQEEEKIQDKDILIYEWETRTDMTLKCFLCRKLMKSKSYIPGFSKLPKIDGYCSCYKNVCHECRSCQEHIAQFIAHQNYHKQSKPHVCPDCNYKFNDAVSLEVHLWTVCFHTLKKLIYTCKVCDIDGFKDLESVTRHFVIMHSKKKIGCEDCLRVLPSYNEYIQHCTEMHSSKTEYNPTRIVICKLSNVALRWENYMTYLEKYPAIRKVIWFKCPFCHLTTTDNKHVKTLLNDHMRSKHMEQMSDILSVEAFIKIFGQKLAEKNEMGNVSYSNLSCTTVDDVVPKIVSTRTISSETFEHGSQDVDSMWSTNTNIVNEENPQTMKKIDGKEKQDLLPKILNVTSINDLKLSTYISKETIPQLIETKTKSNFPSFQFVVDNEAKNVNLSVSKEASMENNDKSNTNEETTETKKPDEDNNESTMNAVYISNLEKPLLDTIRVNLPITSDKIDSNSTSEESTNSRIKIVDFRKICKPDVEQFVITKMFNLQMKDENAGMGDPPPLVKFPNYLLEPIEINELENKPVINLEKSKVLIQQISDESKMRICVGTDTHEEGIDYLCHLCEEPINSSSFVARKHFREKHSDEYKVTILTPQLSQMSSDFINNGYKLFINNKKRKSDGTLLAAKRKRRWTPKKHIEMKDASPPTGLCVKQETAEDDEGNFVCKKCGQRCTDMSDLREHIADNHRLKGRYMICLECGENFVVAPSLQMHLKAFHGIDDPINYMNQNPSYAPNDSDLQTEGKPTVANQCYVCMAVFEDKAAVDKHLRVHGMAFLNHKRIEAKNALEKKINTEENKPSIKQEVKETEKLDKPAETILEKINAAI</sequence>
<feature type="compositionally biased region" description="Basic and acidic residues" evidence="6">
    <location>
        <begin position="646"/>
        <end position="655"/>
    </location>
</feature>
<evidence type="ECO:0000256" key="1">
    <source>
        <dbReference type="ARBA" id="ARBA00022723"/>
    </source>
</evidence>
<accession>A0AAW2EG41</accession>
<keyword evidence="4" id="KW-0862">Zinc</keyword>
<evidence type="ECO:0000256" key="6">
    <source>
        <dbReference type="SAM" id="MobiDB-lite"/>
    </source>
</evidence>
<dbReference type="SUPFAM" id="SSF57667">
    <property type="entry name" value="beta-beta-alpha zinc fingers"/>
    <property type="match status" value="2"/>
</dbReference>
<feature type="region of interest" description="Disordered" evidence="6">
    <location>
        <begin position="637"/>
        <end position="658"/>
    </location>
</feature>
<feature type="region of interest" description="Disordered" evidence="6">
    <location>
        <begin position="1168"/>
        <end position="1199"/>
    </location>
</feature>
<evidence type="ECO:0000256" key="5">
    <source>
        <dbReference type="PROSITE-ProRule" id="PRU00042"/>
    </source>
</evidence>
<dbReference type="Gene3D" id="3.30.160.60">
    <property type="entry name" value="Classic Zinc Finger"/>
    <property type="match status" value="2"/>
</dbReference>
<evidence type="ECO:0000313" key="9">
    <source>
        <dbReference type="Proteomes" id="UP001430953"/>
    </source>
</evidence>
<dbReference type="GO" id="GO:0000981">
    <property type="term" value="F:DNA-binding transcription factor activity, RNA polymerase II-specific"/>
    <property type="evidence" value="ECO:0007669"/>
    <property type="project" value="TreeGrafter"/>
</dbReference>
<name>A0AAW2EG41_9HYME</name>
<dbReference type="PROSITE" id="PS00028">
    <property type="entry name" value="ZINC_FINGER_C2H2_1"/>
    <property type="match status" value="5"/>
</dbReference>
<dbReference type="PANTHER" id="PTHR24409:SF295">
    <property type="entry name" value="AZ2-RELATED"/>
    <property type="match status" value="1"/>
</dbReference>
<feature type="compositionally biased region" description="Basic and acidic residues" evidence="6">
    <location>
        <begin position="1172"/>
        <end position="1194"/>
    </location>
</feature>
<dbReference type="SMART" id="SM00355">
    <property type="entry name" value="ZnF_C2H2"/>
    <property type="match status" value="10"/>
</dbReference>
<dbReference type="PANTHER" id="PTHR24409">
    <property type="entry name" value="ZINC FINGER PROTEIN 142"/>
    <property type="match status" value="1"/>
</dbReference>
<feature type="domain" description="C2H2-type" evidence="7">
    <location>
        <begin position="866"/>
        <end position="896"/>
    </location>
</feature>
<dbReference type="GO" id="GO:0005634">
    <property type="term" value="C:nucleus"/>
    <property type="evidence" value="ECO:0007669"/>
    <property type="project" value="TreeGrafter"/>
</dbReference>
<comment type="caution">
    <text evidence="8">The sequence shown here is derived from an EMBL/GenBank/DDBJ whole genome shotgun (WGS) entry which is preliminary data.</text>
</comment>
<dbReference type="PROSITE" id="PS50157">
    <property type="entry name" value="ZINC_FINGER_C2H2_2"/>
    <property type="match status" value="4"/>
</dbReference>
<feature type="compositionally biased region" description="Polar residues" evidence="6">
    <location>
        <begin position="282"/>
        <end position="293"/>
    </location>
</feature>
<dbReference type="EMBL" id="JADYXP020000023">
    <property type="protein sequence ID" value="KAL0101965.1"/>
    <property type="molecule type" value="Genomic_DNA"/>
</dbReference>
<organism evidence="8 9">
    <name type="scientific">Cardiocondyla obscurior</name>
    <dbReference type="NCBI Taxonomy" id="286306"/>
    <lineage>
        <taxon>Eukaryota</taxon>
        <taxon>Metazoa</taxon>
        <taxon>Ecdysozoa</taxon>
        <taxon>Arthropoda</taxon>
        <taxon>Hexapoda</taxon>
        <taxon>Insecta</taxon>
        <taxon>Pterygota</taxon>
        <taxon>Neoptera</taxon>
        <taxon>Endopterygota</taxon>
        <taxon>Hymenoptera</taxon>
        <taxon>Apocrita</taxon>
        <taxon>Aculeata</taxon>
        <taxon>Formicoidea</taxon>
        <taxon>Formicidae</taxon>
        <taxon>Myrmicinae</taxon>
        <taxon>Cardiocondyla</taxon>
    </lineage>
</organism>
<feature type="domain" description="C2H2-type" evidence="7">
    <location>
        <begin position="1470"/>
        <end position="1498"/>
    </location>
</feature>
<keyword evidence="1" id="KW-0479">Metal-binding</keyword>
<gene>
    <name evidence="8" type="ORF">PUN28_018492</name>
</gene>
<evidence type="ECO:0000313" key="8">
    <source>
        <dbReference type="EMBL" id="KAL0101965.1"/>
    </source>
</evidence>
<evidence type="ECO:0000256" key="3">
    <source>
        <dbReference type="ARBA" id="ARBA00022771"/>
    </source>
</evidence>